<comment type="subcellular location">
    <subcellularLocation>
        <location evidence="1">Membrane</location>
        <topology evidence="1">Multi-pass membrane protein</topology>
    </subcellularLocation>
</comment>
<evidence type="ECO:0000256" key="4">
    <source>
        <dbReference type="ARBA" id="ARBA00022989"/>
    </source>
</evidence>
<feature type="region of interest" description="Disordered" evidence="6">
    <location>
        <begin position="42"/>
        <end position="86"/>
    </location>
</feature>
<feature type="transmembrane region" description="Helical" evidence="7">
    <location>
        <begin position="258"/>
        <end position="276"/>
    </location>
</feature>
<dbReference type="Gene3D" id="1.20.1740.10">
    <property type="entry name" value="Amino acid/polyamine transporter I"/>
    <property type="match status" value="1"/>
</dbReference>
<evidence type="ECO:0000256" key="5">
    <source>
        <dbReference type="ARBA" id="ARBA00023136"/>
    </source>
</evidence>
<keyword evidence="5 7" id="KW-0472">Membrane</keyword>
<dbReference type="GO" id="GO:0016020">
    <property type="term" value="C:membrane"/>
    <property type="evidence" value="ECO:0007669"/>
    <property type="project" value="UniProtKB-SubCell"/>
</dbReference>
<dbReference type="InterPro" id="IPR002293">
    <property type="entry name" value="AA/rel_permease1"/>
</dbReference>
<keyword evidence="3 7" id="KW-0812">Transmembrane</keyword>
<accession>A0AAN6K583</accession>
<dbReference type="EMBL" id="JAUJLE010000267">
    <property type="protein sequence ID" value="KAK0963993.1"/>
    <property type="molecule type" value="Genomic_DNA"/>
</dbReference>
<evidence type="ECO:0000256" key="7">
    <source>
        <dbReference type="SAM" id="Phobius"/>
    </source>
</evidence>
<protein>
    <recommendedName>
        <fullName evidence="10">Amino acid permease/ SLC12A domain-containing protein</fullName>
    </recommendedName>
</protein>
<feature type="transmembrane region" description="Helical" evidence="7">
    <location>
        <begin position="101"/>
        <end position="121"/>
    </location>
</feature>
<reference evidence="8" key="1">
    <citation type="submission" date="2023-06" db="EMBL/GenBank/DDBJ databases">
        <title>Black Yeasts Isolated from many extreme environments.</title>
        <authorList>
            <person name="Coleine C."/>
            <person name="Stajich J.E."/>
            <person name="Selbmann L."/>
        </authorList>
    </citation>
    <scope>NUCLEOTIDE SEQUENCE</scope>
    <source>
        <strain evidence="8">CCFEE 5200</strain>
    </source>
</reference>
<organism evidence="8 9">
    <name type="scientific">Friedmanniomyces endolithicus</name>
    <dbReference type="NCBI Taxonomy" id="329885"/>
    <lineage>
        <taxon>Eukaryota</taxon>
        <taxon>Fungi</taxon>
        <taxon>Dikarya</taxon>
        <taxon>Ascomycota</taxon>
        <taxon>Pezizomycotina</taxon>
        <taxon>Dothideomycetes</taxon>
        <taxon>Dothideomycetidae</taxon>
        <taxon>Mycosphaerellales</taxon>
        <taxon>Teratosphaeriaceae</taxon>
        <taxon>Friedmanniomyces</taxon>
    </lineage>
</organism>
<evidence type="ECO:0000313" key="9">
    <source>
        <dbReference type="Proteomes" id="UP001175353"/>
    </source>
</evidence>
<dbReference type="Proteomes" id="UP001175353">
    <property type="component" value="Unassembled WGS sequence"/>
</dbReference>
<keyword evidence="9" id="KW-1185">Reference proteome</keyword>
<dbReference type="Pfam" id="PF13520">
    <property type="entry name" value="AA_permease_2"/>
    <property type="match status" value="1"/>
</dbReference>
<comment type="caution">
    <text evidence="8">The sequence shown here is derived from an EMBL/GenBank/DDBJ whole genome shotgun (WGS) entry which is preliminary data.</text>
</comment>
<evidence type="ECO:0000256" key="2">
    <source>
        <dbReference type="ARBA" id="ARBA00022448"/>
    </source>
</evidence>
<feature type="transmembrane region" description="Helical" evidence="7">
    <location>
        <begin position="194"/>
        <end position="215"/>
    </location>
</feature>
<gene>
    <name evidence="8" type="ORF">LTR91_018708</name>
</gene>
<proteinExistence type="predicted"/>
<sequence>MFLFSHPSPLLIPKFLLHPVSYDARYPLGSQQQPKCFRYQAPPNIESKEGGSDDVPVVSSRPMGERENAAAGQAGRGKASGYDHDRTDMRRMGKKQKLRRNFRMISTIGFTTCVMGTWEILLTANTQGLTAGGLAGLFWSVVWCYTGQFFVVMSLAEMASMAPTAGGQYHWVSEFAPRSWQRFLSYCSGWLSKISWQSIIAIDSFIIGNLIQALVVVNDIHYTESRWQGTLLTIASVLGIAAFNVFAAKRLPLAEGIFALVHVFAFVPVVVCLWVLTPTKQTATAFFAQFTDNGAAWPSLAESLMVGQVHRTSTESLLQIQER</sequence>
<evidence type="ECO:0000256" key="3">
    <source>
        <dbReference type="ARBA" id="ARBA00022692"/>
    </source>
</evidence>
<keyword evidence="2" id="KW-0813">Transport</keyword>
<evidence type="ECO:0008006" key="10">
    <source>
        <dbReference type="Google" id="ProtNLM"/>
    </source>
</evidence>
<dbReference type="GO" id="GO:0022857">
    <property type="term" value="F:transmembrane transporter activity"/>
    <property type="evidence" value="ECO:0007669"/>
    <property type="project" value="InterPro"/>
</dbReference>
<feature type="transmembrane region" description="Helical" evidence="7">
    <location>
        <begin position="133"/>
        <end position="156"/>
    </location>
</feature>
<evidence type="ECO:0000256" key="1">
    <source>
        <dbReference type="ARBA" id="ARBA00004141"/>
    </source>
</evidence>
<evidence type="ECO:0000313" key="8">
    <source>
        <dbReference type="EMBL" id="KAK0963993.1"/>
    </source>
</evidence>
<dbReference type="PANTHER" id="PTHR45649">
    <property type="entry name" value="AMINO-ACID PERMEASE BAT1"/>
    <property type="match status" value="1"/>
</dbReference>
<dbReference type="AlphaFoldDB" id="A0AAN6K583"/>
<evidence type="ECO:0000256" key="6">
    <source>
        <dbReference type="SAM" id="MobiDB-lite"/>
    </source>
</evidence>
<feature type="transmembrane region" description="Helical" evidence="7">
    <location>
        <begin position="227"/>
        <end position="246"/>
    </location>
</feature>
<name>A0AAN6K583_9PEZI</name>
<keyword evidence="4 7" id="KW-1133">Transmembrane helix</keyword>
<dbReference type="PANTHER" id="PTHR45649:SF4">
    <property type="entry name" value="TRANSPORTER, PUTATIVE (EUROFUNG)-RELATED"/>
    <property type="match status" value="1"/>
</dbReference>